<gene>
    <name evidence="1" type="ORF">GCM10017653_24600</name>
</gene>
<name>A0A9W6JV09_9HYPH</name>
<dbReference type="Proteomes" id="UP001143330">
    <property type="component" value="Unassembled WGS sequence"/>
</dbReference>
<evidence type="ECO:0000313" key="2">
    <source>
        <dbReference type="Proteomes" id="UP001143330"/>
    </source>
</evidence>
<proteinExistence type="predicted"/>
<dbReference type="EMBL" id="BSFM01000012">
    <property type="protein sequence ID" value="GLK84390.1"/>
    <property type="molecule type" value="Genomic_DNA"/>
</dbReference>
<evidence type="ECO:0000313" key="1">
    <source>
        <dbReference type="EMBL" id="GLK84390.1"/>
    </source>
</evidence>
<sequence length="89" mass="9860">MSLLRGLPRLLKLSEQHFRVAPEPVMAQRTQKMDRASQRADLDRLAADMDMNGVGSELGYGKRHGADPPKARPLLLVGRLEPLQPTAFA</sequence>
<organism evidence="1 2">
    <name type="scientific">Ancylobacter defluvii</name>
    <dbReference type="NCBI Taxonomy" id="1282440"/>
    <lineage>
        <taxon>Bacteria</taxon>
        <taxon>Pseudomonadati</taxon>
        <taxon>Pseudomonadota</taxon>
        <taxon>Alphaproteobacteria</taxon>
        <taxon>Hyphomicrobiales</taxon>
        <taxon>Xanthobacteraceae</taxon>
        <taxon>Ancylobacter</taxon>
    </lineage>
</organism>
<comment type="caution">
    <text evidence="1">The sequence shown here is derived from an EMBL/GenBank/DDBJ whole genome shotgun (WGS) entry which is preliminary data.</text>
</comment>
<protein>
    <submittedName>
        <fullName evidence="1">Uncharacterized protein</fullName>
    </submittedName>
</protein>
<keyword evidence="2" id="KW-1185">Reference proteome</keyword>
<reference evidence="1" key="1">
    <citation type="journal article" date="2014" name="Int. J. Syst. Evol. Microbiol.">
        <title>Complete genome sequence of Corynebacterium casei LMG S-19264T (=DSM 44701T), isolated from a smear-ripened cheese.</title>
        <authorList>
            <consortium name="US DOE Joint Genome Institute (JGI-PGF)"/>
            <person name="Walter F."/>
            <person name="Albersmeier A."/>
            <person name="Kalinowski J."/>
            <person name="Ruckert C."/>
        </authorList>
    </citation>
    <scope>NUCLEOTIDE SEQUENCE</scope>
    <source>
        <strain evidence="1">VKM B-2789</strain>
    </source>
</reference>
<accession>A0A9W6JV09</accession>
<dbReference type="AlphaFoldDB" id="A0A9W6JV09"/>
<reference evidence="1" key="2">
    <citation type="submission" date="2023-01" db="EMBL/GenBank/DDBJ databases">
        <authorList>
            <person name="Sun Q."/>
            <person name="Evtushenko L."/>
        </authorList>
    </citation>
    <scope>NUCLEOTIDE SEQUENCE</scope>
    <source>
        <strain evidence="1">VKM B-2789</strain>
    </source>
</reference>